<organism evidence="1 2">
    <name type="scientific">Xylella taiwanensis</name>
    <dbReference type="NCBI Taxonomy" id="1444770"/>
    <lineage>
        <taxon>Bacteria</taxon>
        <taxon>Pseudomonadati</taxon>
        <taxon>Pseudomonadota</taxon>
        <taxon>Gammaproteobacteria</taxon>
        <taxon>Lysobacterales</taxon>
        <taxon>Lysobacteraceae</taxon>
        <taxon>Xylella</taxon>
    </lineage>
</organism>
<evidence type="ECO:0000313" key="1">
    <source>
        <dbReference type="EMBL" id="EWS77971.1"/>
    </source>
</evidence>
<name>Z9JJF8_9GAMM</name>
<dbReference type="PATRIC" id="fig|1444770.3.peg.2000"/>
<protein>
    <submittedName>
        <fullName evidence="1">Uncharacterized protein</fullName>
    </submittedName>
</protein>
<dbReference type="Proteomes" id="UP000020406">
    <property type="component" value="Unassembled WGS sequence"/>
</dbReference>
<gene>
    <name evidence="1" type="ORF">AF72_08445</name>
</gene>
<dbReference type="EMBL" id="JDSQ01000012">
    <property type="protein sequence ID" value="EWS77971.1"/>
    <property type="molecule type" value="Genomic_DNA"/>
</dbReference>
<dbReference type="AlphaFoldDB" id="Z9JJF8"/>
<proteinExistence type="predicted"/>
<dbReference type="RefSeq" id="WP_232128951.1">
    <property type="nucleotide sequence ID" value="NZ_JAJPPT010000001.1"/>
</dbReference>
<comment type="caution">
    <text evidence="1">The sequence shown here is derived from an EMBL/GenBank/DDBJ whole genome shotgun (WGS) entry which is preliminary data.</text>
</comment>
<evidence type="ECO:0000313" key="2">
    <source>
        <dbReference type="Proteomes" id="UP000020406"/>
    </source>
</evidence>
<reference evidence="1 2" key="1">
    <citation type="journal article" date="2014" name="Genome Announc.">
        <title>Draft Genome Sequence of Xylella fastidiosa Pear Leaf Scorch Strain in Taiwan.</title>
        <authorList>
            <person name="Su C.C."/>
            <person name="Deng W.L."/>
            <person name="Jan F.J."/>
            <person name="Chang C.J."/>
            <person name="Huang H."/>
            <person name="Chen J."/>
        </authorList>
    </citation>
    <scope>NUCLEOTIDE SEQUENCE [LARGE SCALE GENOMIC DNA]</scope>
    <source>
        <strain evidence="1 2">PLS229</strain>
    </source>
</reference>
<accession>Z9JJF8</accession>
<sequence>MQGGSDDEVIAKYCCADLTCAAAWLAEVHGDDHPSGLAKMAAGLMPG</sequence>